<sequence length="491" mass="53268">MSDTISAIPEIMSNARLAFEKYSRVSAGKRAVFLETIAEEIENKREALVNLANLETNLPLPRLNGEIGRTTGQLKMFANLIKEGSWVEAVIDLPDAERVPAKPDTRKMLVPLGPVIVFGASNFPFAFSTAGGDTASALASGSTVVIKGHPAHAKTSEMVFEAIQIAIKKCEIPENTVQHVPGDSHETGKALVMHPLSTAVAFTGSQAGGKALIEYARQREIPVPVYAEMSSINPVVLLPETLGSNTTSLAKTFAGSVTLGMGQFCTKPGLFFALKGENLNQFILLLLEELKLISKHKMLHEGIAQAYEKLLQHLGTQQEVSFLSDSEKFTEEMKPEAIIAKVKAESFLKNPGLSEEIFGPYALIVECEDLNELKSALKSLKGQLTATIMGTDQDFDLHADIIELQTSLAGRVILNAAPTGVEVCASMVHGGGYPSTSDEKFTSVGSSSIKRWVRPVCFQGFRNNMLPDALKNENPLGIWRIIDNKFTQKTI</sequence>
<dbReference type="RefSeq" id="WP_092017417.1">
    <property type="nucleotide sequence ID" value="NZ_FOXH01000006.1"/>
</dbReference>
<dbReference type="OrthoDB" id="973869at2"/>
<dbReference type="Gene3D" id="3.40.309.10">
    <property type="entry name" value="Aldehyde Dehydrogenase, Chain A, domain 2"/>
    <property type="match status" value="1"/>
</dbReference>
<proteinExistence type="predicted"/>
<evidence type="ECO:0000259" key="2">
    <source>
        <dbReference type="Pfam" id="PF00171"/>
    </source>
</evidence>
<dbReference type="AlphaFoldDB" id="A0A1I5TTK1"/>
<dbReference type="InterPro" id="IPR016161">
    <property type="entry name" value="Ald_DH/histidinol_DH"/>
</dbReference>
<dbReference type="InterPro" id="IPR050740">
    <property type="entry name" value="Aldehyde_DH_Superfamily"/>
</dbReference>
<organism evidence="3 4">
    <name type="scientific">Pseudarcicella hirudinis</name>
    <dbReference type="NCBI Taxonomy" id="1079859"/>
    <lineage>
        <taxon>Bacteria</taxon>
        <taxon>Pseudomonadati</taxon>
        <taxon>Bacteroidota</taxon>
        <taxon>Cytophagia</taxon>
        <taxon>Cytophagales</taxon>
        <taxon>Flectobacillaceae</taxon>
        <taxon>Pseudarcicella</taxon>
    </lineage>
</organism>
<dbReference type="InterPro" id="IPR015590">
    <property type="entry name" value="Aldehyde_DH_dom"/>
</dbReference>
<dbReference type="GO" id="GO:0016620">
    <property type="term" value="F:oxidoreductase activity, acting on the aldehyde or oxo group of donors, NAD or NADP as acceptor"/>
    <property type="evidence" value="ECO:0007669"/>
    <property type="project" value="InterPro"/>
</dbReference>
<evidence type="ECO:0000256" key="1">
    <source>
        <dbReference type="ARBA" id="ARBA00023002"/>
    </source>
</evidence>
<dbReference type="Gene3D" id="3.40.605.10">
    <property type="entry name" value="Aldehyde Dehydrogenase, Chain A, domain 1"/>
    <property type="match status" value="1"/>
</dbReference>
<dbReference type="Proteomes" id="UP000199306">
    <property type="component" value="Unassembled WGS sequence"/>
</dbReference>
<accession>A0A1I5TTK1</accession>
<dbReference type="Pfam" id="PF00171">
    <property type="entry name" value="Aldedh"/>
    <property type="match status" value="1"/>
</dbReference>
<dbReference type="EMBL" id="FOXH01000006">
    <property type="protein sequence ID" value="SFP86384.1"/>
    <property type="molecule type" value="Genomic_DNA"/>
</dbReference>
<gene>
    <name evidence="3" type="ORF">SAMN04515674_106198</name>
</gene>
<dbReference type="PANTHER" id="PTHR43353:SF3">
    <property type="entry name" value="ALDEHYDE DEHYDROGENASE-RELATED"/>
    <property type="match status" value="1"/>
</dbReference>
<dbReference type="InterPro" id="IPR016163">
    <property type="entry name" value="Ald_DH_C"/>
</dbReference>
<dbReference type="PANTHER" id="PTHR43353">
    <property type="entry name" value="SUCCINATE-SEMIALDEHYDE DEHYDROGENASE, MITOCHONDRIAL"/>
    <property type="match status" value="1"/>
</dbReference>
<feature type="domain" description="Aldehyde dehydrogenase" evidence="2">
    <location>
        <begin position="7"/>
        <end position="422"/>
    </location>
</feature>
<reference evidence="3 4" key="1">
    <citation type="submission" date="2016-10" db="EMBL/GenBank/DDBJ databases">
        <authorList>
            <person name="de Groot N.N."/>
        </authorList>
    </citation>
    <scope>NUCLEOTIDE SEQUENCE [LARGE SCALE GENOMIC DNA]</scope>
    <source>
        <strain evidence="4">E92,LMG 26720,CCM 7988</strain>
    </source>
</reference>
<dbReference type="CDD" id="cd07129">
    <property type="entry name" value="ALDH_KGSADH"/>
    <property type="match status" value="1"/>
</dbReference>
<dbReference type="InterPro" id="IPR016162">
    <property type="entry name" value="Ald_DH_N"/>
</dbReference>
<evidence type="ECO:0000313" key="3">
    <source>
        <dbReference type="EMBL" id="SFP86384.1"/>
    </source>
</evidence>
<keyword evidence="1" id="KW-0560">Oxidoreductase</keyword>
<evidence type="ECO:0000313" key="4">
    <source>
        <dbReference type="Proteomes" id="UP000199306"/>
    </source>
</evidence>
<dbReference type="STRING" id="1079859.SAMN04515674_106198"/>
<keyword evidence="4" id="KW-1185">Reference proteome</keyword>
<protein>
    <submittedName>
        <fullName evidence="3">NADP-dependent aldehyde dehydrogenase</fullName>
    </submittedName>
</protein>
<dbReference type="SUPFAM" id="SSF53720">
    <property type="entry name" value="ALDH-like"/>
    <property type="match status" value="1"/>
</dbReference>
<dbReference type="InterPro" id="IPR044151">
    <property type="entry name" value="ALDH_KGSADH"/>
</dbReference>
<name>A0A1I5TTK1_9BACT</name>